<reference evidence="1 2" key="1">
    <citation type="submission" date="2021-06" db="EMBL/GenBank/DDBJ databases">
        <title>Caerostris extrusa draft genome.</title>
        <authorList>
            <person name="Kono N."/>
            <person name="Arakawa K."/>
        </authorList>
    </citation>
    <scope>NUCLEOTIDE SEQUENCE [LARGE SCALE GENOMIC DNA]</scope>
</reference>
<dbReference type="EMBL" id="BPLR01009758">
    <property type="protein sequence ID" value="GIY34357.1"/>
    <property type="molecule type" value="Genomic_DNA"/>
</dbReference>
<sequence length="114" mass="13106">MQKNLFKKNLQLTALEEVSQNKKNPQKHEANPIIPRWFSTQADSSQSGAPSVGKPCRPACVLSHTQTEVRHYSIFENFPPINGGARRNLVRKCFWGTIFFHNFFTSVIEFLKEI</sequence>
<evidence type="ECO:0000313" key="1">
    <source>
        <dbReference type="EMBL" id="GIY34357.1"/>
    </source>
</evidence>
<dbReference type="Proteomes" id="UP001054945">
    <property type="component" value="Unassembled WGS sequence"/>
</dbReference>
<keyword evidence="2" id="KW-1185">Reference proteome</keyword>
<proteinExistence type="predicted"/>
<evidence type="ECO:0000313" key="2">
    <source>
        <dbReference type="Proteomes" id="UP001054945"/>
    </source>
</evidence>
<name>A0AAV4SLI1_CAEEX</name>
<accession>A0AAV4SLI1</accession>
<organism evidence="1 2">
    <name type="scientific">Caerostris extrusa</name>
    <name type="common">Bark spider</name>
    <name type="synonym">Caerostris bankana</name>
    <dbReference type="NCBI Taxonomy" id="172846"/>
    <lineage>
        <taxon>Eukaryota</taxon>
        <taxon>Metazoa</taxon>
        <taxon>Ecdysozoa</taxon>
        <taxon>Arthropoda</taxon>
        <taxon>Chelicerata</taxon>
        <taxon>Arachnida</taxon>
        <taxon>Araneae</taxon>
        <taxon>Araneomorphae</taxon>
        <taxon>Entelegynae</taxon>
        <taxon>Araneoidea</taxon>
        <taxon>Araneidae</taxon>
        <taxon>Caerostris</taxon>
    </lineage>
</organism>
<comment type="caution">
    <text evidence="1">The sequence shown here is derived from an EMBL/GenBank/DDBJ whole genome shotgun (WGS) entry which is preliminary data.</text>
</comment>
<protein>
    <submittedName>
        <fullName evidence="1">Uncharacterized protein</fullName>
    </submittedName>
</protein>
<dbReference type="AlphaFoldDB" id="A0AAV4SLI1"/>
<gene>
    <name evidence="1" type="ORF">CEXT_641441</name>
</gene>